<sequence length="107" mass="11499">MAGEGSGSSRCRTLRVPTYKAQRLRRSAVEDPDVFMQSSKTHGGRGGWIEQMSDSASTDLQGTAPAQVGGQRPRRLHAKLKLAWRAMVVIEQMSDSASADLQGTAPA</sequence>
<evidence type="ECO:0000313" key="2">
    <source>
        <dbReference type="EMBL" id="PVE41248.1"/>
    </source>
</evidence>
<protein>
    <submittedName>
        <fullName evidence="2">Uncharacterized protein</fullName>
    </submittedName>
</protein>
<dbReference type="AlphaFoldDB" id="A0A2T7U995"/>
<feature type="region of interest" description="Disordered" evidence="1">
    <location>
        <begin position="32"/>
        <end position="73"/>
    </location>
</feature>
<dbReference type="Proteomes" id="UP000037507">
    <property type="component" value="Unassembled WGS sequence"/>
</dbReference>
<feature type="compositionally biased region" description="Polar residues" evidence="1">
    <location>
        <begin position="52"/>
        <end position="61"/>
    </location>
</feature>
<proteinExistence type="predicted"/>
<gene>
    <name evidence="2" type="ORF">H663_018120</name>
</gene>
<reference evidence="2" key="1">
    <citation type="submission" date="2017-04" db="EMBL/GenBank/DDBJ databases">
        <title>Unexpected and diverse lifestyles within the genus Limnohabitans.</title>
        <authorList>
            <person name="Kasalicky V."/>
            <person name="Mehrshad M."/>
            <person name="Andrei S.-A."/>
            <person name="Salcher M."/>
            <person name="Kratochvilova H."/>
            <person name="Simek K."/>
            <person name="Ghai R."/>
        </authorList>
    </citation>
    <scope>NUCLEOTIDE SEQUENCE [LARGE SCALE GENOMIC DNA]</scope>
    <source>
        <strain evidence="2">II-D5</strain>
    </source>
</reference>
<comment type="caution">
    <text evidence="2">The sequence shown here is derived from an EMBL/GenBank/DDBJ whole genome shotgun (WGS) entry which is preliminary data.</text>
</comment>
<evidence type="ECO:0000256" key="1">
    <source>
        <dbReference type="SAM" id="MobiDB-lite"/>
    </source>
</evidence>
<name>A0A2T7U995_9BURK</name>
<dbReference type="EMBL" id="LFYT02000034">
    <property type="protein sequence ID" value="PVE41248.1"/>
    <property type="molecule type" value="Genomic_DNA"/>
</dbReference>
<accession>A0A2T7U995</accession>
<organism evidence="2 3">
    <name type="scientific">Limnohabitans planktonicus II-D5</name>
    <dbReference type="NCBI Taxonomy" id="1293045"/>
    <lineage>
        <taxon>Bacteria</taxon>
        <taxon>Pseudomonadati</taxon>
        <taxon>Pseudomonadota</taxon>
        <taxon>Betaproteobacteria</taxon>
        <taxon>Burkholderiales</taxon>
        <taxon>Comamonadaceae</taxon>
        <taxon>Limnohabitans</taxon>
    </lineage>
</organism>
<keyword evidence="3" id="KW-1185">Reference proteome</keyword>
<evidence type="ECO:0000313" key="3">
    <source>
        <dbReference type="Proteomes" id="UP000037507"/>
    </source>
</evidence>